<dbReference type="GO" id="GO:0000976">
    <property type="term" value="F:transcription cis-regulatory region binding"/>
    <property type="evidence" value="ECO:0007669"/>
    <property type="project" value="TreeGrafter"/>
</dbReference>
<evidence type="ECO:0000256" key="3">
    <source>
        <dbReference type="ARBA" id="ARBA00023163"/>
    </source>
</evidence>
<gene>
    <name evidence="5" type="ORF">SAMN07250955_108121</name>
</gene>
<dbReference type="InterPro" id="IPR046335">
    <property type="entry name" value="LacI/GalR-like_sensor"/>
</dbReference>
<dbReference type="EMBL" id="FYEH01000008">
    <property type="protein sequence ID" value="SNB71427.1"/>
    <property type="molecule type" value="Genomic_DNA"/>
</dbReference>
<dbReference type="InterPro" id="IPR028082">
    <property type="entry name" value="Peripla_BP_I"/>
</dbReference>
<keyword evidence="3" id="KW-0804">Transcription</keyword>
<evidence type="ECO:0000256" key="2">
    <source>
        <dbReference type="ARBA" id="ARBA00023125"/>
    </source>
</evidence>
<protein>
    <submittedName>
        <fullName evidence="5">Transcriptional regulator, LacI family</fullName>
    </submittedName>
</protein>
<dbReference type="Pfam" id="PF13377">
    <property type="entry name" value="Peripla_BP_3"/>
    <property type="match status" value="1"/>
</dbReference>
<reference evidence="5 6" key="1">
    <citation type="submission" date="2017-06" db="EMBL/GenBank/DDBJ databases">
        <authorList>
            <person name="Kim H.J."/>
            <person name="Triplett B.A."/>
        </authorList>
    </citation>
    <scope>NUCLEOTIDE SEQUENCE [LARGE SCALE GENOMIC DNA]</scope>
    <source>
        <strain evidence="5 6">B29T1</strain>
    </source>
</reference>
<dbReference type="PANTHER" id="PTHR30146">
    <property type="entry name" value="LACI-RELATED TRANSCRIPTIONAL REPRESSOR"/>
    <property type="match status" value="1"/>
</dbReference>
<accession>A0A212RGF2</accession>
<dbReference type="SUPFAM" id="SSF53822">
    <property type="entry name" value="Periplasmic binding protein-like I"/>
    <property type="match status" value="1"/>
</dbReference>
<evidence type="ECO:0000313" key="5">
    <source>
        <dbReference type="EMBL" id="SNB71427.1"/>
    </source>
</evidence>
<dbReference type="Gene3D" id="1.10.260.40">
    <property type="entry name" value="lambda repressor-like DNA-binding domains"/>
    <property type="match status" value="1"/>
</dbReference>
<dbReference type="GO" id="GO:0003700">
    <property type="term" value="F:DNA-binding transcription factor activity"/>
    <property type="evidence" value="ECO:0007669"/>
    <property type="project" value="TreeGrafter"/>
</dbReference>
<sequence>MTTISRHLNGSIVLPQETVKRIDDAILALDYHPNPHARRLSLGRSETIGLVLPEIANPFFARLAGAVEEAADAEGLGLVLCATLNRQGRELDYLARLGRDGVDGLIFVTNHPDDGSLARSIETIPGAVLLDEDVPGTVAPKIFCDNEAGGYLAGQALLAAGHRRIGCIGGLAGMTSMDGRWQGLCRAVRECGPEAAITFSTNGPYSVAEGRRAARLFLAAAEPPSALFVCSEEAALGVLEGLRDADIDVPGDVSLIAFDDVGPLHLLTPPLTAIRQPIEAMGRRAVEAIVTKIGPGIELMPVELIVRQSVAPPPSANRKLKG</sequence>
<keyword evidence="6" id="KW-1185">Reference proteome</keyword>
<dbReference type="PROSITE" id="PS50932">
    <property type="entry name" value="HTH_LACI_2"/>
    <property type="match status" value="1"/>
</dbReference>
<dbReference type="SMART" id="SM00354">
    <property type="entry name" value="HTH_LACI"/>
    <property type="match status" value="1"/>
</dbReference>
<proteinExistence type="predicted"/>
<feature type="domain" description="HTH lacI-type" evidence="4">
    <location>
        <begin position="1"/>
        <end position="42"/>
    </location>
</feature>
<dbReference type="Gene3D" id="3.40.50.2300">
    <property type="match status" value="2"/>
</dbReference>
<evidence type="ECO:0000259" key="4">
    <source>
        <dbReference type="PROSITE" id="PS50932"/>
    </source>
</evidence>
<dbReference type="AlphaFoldDB" id="A0A212RGF2"/>
<dbReference type="InterPro" id="IPR000843">
    <property type="entry name" value="HTH_LacI"/>
</dbReference>
<dbReference type="Proteomes" id="UP000197065">
    <property type="component" value="Unassembled WGS sequence"/>
</dbReference>
<evidence type="ECO:0000313" key="6">
    <source>
        <dbReference type="Proteomes" id="UP000197065"/>
    </source>
</evidence>
<dbReference type="InterPro" id="IPR010982">
    <property type="entry name" value="Lambda_DNA-bd_dom_sf"/>
</dbReference>
<dbReference type="SUPFAM" id="SSF47413">
    <property type="entry name" value="lambda repressor-like DNA-binding domains"/>
    <property type="match status" value="1"/>
</dbReference>
<dbReference type="CDD" id="cd01392">
    <property type="entry name" value="HTH_LacI"/>
    <property type="match status" value="1"/>
</dbReference>
<evidence type="ECO:0000256" key="1">
    <source>
        <dbReference type="ARBA" id="ARBA00023015"/>
    </source>
</evidence>
<organism evidence="5 6">
    <name type="scientific">Arboricoccus pini</name>
    <dbReference type="NCBI Taxonomy" id="1963835"/>
    <lineage>
        <taxon>Bacteria</taxon>
        <taxon>Pseudomonadati</taxon>
        <taxon>Pseudomonadota</taxon>
        <taxon>Alphaproteobacteria</taxon>
        <taxon>Geminicoccales</taxon>
        <taxon>Geminicoccaceae</taxon>
        <taxon>Arboricoccus</taxon>
    </lineage>
</organism>
<keyword evidence="2" id="KW-0238">DNA-binding</keyword>
<name>A0A212RGF2_9PROT</name>
<dbReference type="CDD" id="cd06267">
    <property type="entry name" value="PBP1_LacI_sugar_binding-like"/>
    <property type="match status" value="1"/>
</dbReference>
<keyword evidence="1" id="KW-0805">Transcription regulation</keyword>
<dbReference type="PANTHER" id="PTHR30146:SF138">
    <property type="entry name" value="TRANSCRIPTIONAL REGULATORY PROTEIN"/>
    <property type="match status" value="1"/>
</dbReference>